<dbReference type="AlphaFoldDB" id="A0A3G9J4V9"/>
<dbReference type="KEGG" id="nbe:Back2_27410"/>
<dbReference type="Proteomes" id="UP000271573">
    <property type="component" value="Chromosome"/>
</dbReference>
<accession>A0A3G9J4V9</accession>
<sequence>MTPPDFVVTHGLCGVWLVKYPTVPHGAGVGGGGGTKRHALGCCTLAAVNVLKGVVVQPAGVTVTTGVLVVCAEGDGEPQPLTANARSDPLRRRQRFMIPPVQIMRVQA</sequence>
<keyword evidence="2" id="KW-1185">Reference proteome</keyword>
<proteinExistence type="predicted"/>
<name>A0A3G9J4V9_9ACTN</name>
<evidence type="ECO:0000313" key="2">
    <source>
        <dbReference type="Proteomes" id="UP000271573"/>
    </source>
</evidence>
<gene>
    <name evidence="1" type="ORF">Back2_27410</name>
</gene>
<reference evidence="1 2" key="1">
    <citation type="submission" date="2018-11" db="EMBL/GenBank/DDBJ databases">
        <title>Complete genome sequence of Nocardioides baekrokdamisoli strain KCTC 39748.</title>
        <authorList>
            <person name="Kang S.W."/>
            <person name="Lee K.C."/>
            <person name="Kim K.K."/>
            <person name="Kim J.S."/>
            <person name="Kim D.S."/>
            <person name="Ko S.H."/>
            <person name="Yang S.H."/>
            <person name="Shin Y.K."/>
            <person name="Lee J.S."/>
        </authorList>
    </citation>
    <scope>NUCLEOTIDE SEQUENCE [LARGE SCALE GENOMIC DNA]</scope>
    <source>
        <strain evidence="1 2">KCTC 39748</strain>
    </source>
</reference>
<organism evidence="1 2">
    <name type="scientific">Nocardioides baekrokdamisoli</name>
    <dbReference type="NCBI Taxonomy" id="1804624"/>
    <lineage>
        <taxon>Bacteria</taxon>
        <taxon>Bacillati</taxon>
        <taxon>Actinomycetota</taxon>
        <taxon>Actinomycetes</taxon>
        <taxon>Propionibacteriales</taxon>
        <taxon>Nocardioidaceae</taxon>
        <taxon>Nocardioides</taxon>
    </lineage>
</organism>
<protein>
    <submittedName>
        <fullName evidence="1">Uncharacterized protein</fullName>
    </submittedName>
</protein>
<evidence type="ECO:0000313" key="1">
    <source>
        <dbReference type="EMBL" id="BBH18454.1"/>
    </source>
</evidence>
<dbReference type="EMBL" id="AP019307">
    <property type="protein sequence ID" value="BBH18454.1"/>
    <property type="molecule type" value="Genomic_DNA"/>
</dbReference>